<dbReference type="Pfam" id="PF26400">
    <property type="entry name" value="DUF8098"/>
    <property type="match status" value="1"/>
</dbReference>
<dbReference type="Proteomes" id="UP000215731">
    <property type="component" value="Unassembled WGS sequence"/>
</dbReference>
<reference evidence="2 3" key="1">
    <citation type="journal article" date="2014" name="Front. Microbiol.">
        <title>Population and genomic analysis of the genus Halorubrum.</title>
        <authorList>
            <person name="Fullmer M.S."/>
            <person name="Soucy S.M."/>
            <person name="Swithers K.S."/>
            <person name="Makkay A.M."/>
            <person name="Wheeler R."/>
            <person name="Ventosa A."/>
            <person name="Gogarten J.P."/>
            <person name="Papke R.T."/>
        </authorList>
    </citation>
    <scope>NUCLEOTIDE SEQUENCE [LARGE SCALE GENOMIC DNA]</scope>
    <source>
        <strain evidence="2 3">Ga36</strain>
    </source>
</reference>
<sequence>MAELTEREREILSDALDGVALALLRTGDADRESLSKFTETKLEKFIYYGLKDQGDLPDVTHSWYLAGAKTDDVDDIIGVDQLQASFNRLSGPTNKDQSKFADTQPEIHVSDHVRDYAEFYENDLDIEELRYQRGGQFLLEFYEEEAVDDYKDLYLACQNLRNELNQQKGRLWKIIDNRNQGPTLADFGQNADVMGPDRYEQIADLVSELHLEMSKDDDLRELLPQFRQFTDLLEDACLALGKMEVERIDESHLQMIHRFNEFFYHQAWKLPALVISSKTATGPRRDDLRVKHLQKLSEKESEYERKLGQLKTATADASLIPTERDYPSVNSDTESVDEFVRAYLEEENLAKE</sequence>
<name>A0A256IUK6_HALEZ</name>
<proteinExistence type="predicted"/>
<comment type="caution">
    <text evidence="2">The sequence shown here is derived from an EMBL/GenBank/DDBJ whole genome shotgun (WGS) entry which is preliminary data.</text>
</comment>
<accession>A0A256IUK6</accession>
<evidence type="ECO:0000313" key="3">
    <source>
        <dbReference type="Proteomes" id="UP000215731"/>
    </source>
</evidence>
<dbReference type="EMBL" id="NHOZ01000152">
    <property type="protein sequence ID" value="OYR59956.1"/>
    <property type="molecule type" value="Genomic_DNA"/>
</dbReference>
<evidence type="ECO:0000313" key="2">
    <source>
        <dbReference type="EMBL" id="OYR59956.1"/>
    </source>
</evidence>
<protein>
    <recommendedName>
        <fullName evidence="1">DUF8098 domain-containing protein</fullName>
    </recommendedName>
</protein>
<organism evidence="2 3">
    <name type="scientific">Halorubrum ezzemoulense</name>
    <name type="common">Halorubrum chaoviator</name>
    <dbReference type="NCBI Taxonomy" id="337243"/>
    <lineage>
        <taxon>Archaea</taxon>
        <taxon>Methanobacteriati</taxon>
        <taxon>Methanobacteriota</taxon>
        <taxon>Stenosarchaea group</taxon>
        <taxon>Halobacteria</taxon>
        <taxon>Halobacteriales</taxon>
        <taxon>Haloferacaceae</taxon>
        <taxon>Halorubrum</taxon>
    </lineage>
</organism>
<dbReference type="AlphaFoldDB" id="A0A256IUK6"/>
<gene>
    <name evidence="2" type="ORF">DJ80_16650</name>
</gene>
<feature type="domain" description="DUF8098" evidence="1">
    <location>
        <begin position="1"/>
        <end position="344"/>
    </location>
</feature>
<evidence type="ECO:0000259" key="1">
    <source>
        <dbReference type="Pfam" id="PF26400"/>
    </source>
</evidence>
<dbReference type="RefSeq" id="WP_094553705.1">
    <property type="nucleotide sequence ID" value="NZ_NHOZ01000152.1"/>
</dbReference>
<dbReference type="InterPro" id="IPR058411">
    <property type="entry name" value="DUF8098"/>
</dbReference>